<comment type="subcellular location">
    <subcellularLocation>
        <location evidence="1">Membrane</location>
        <topology evidence="1">Multi-pass membrane protein</topology>
    </subcellularLocation>
</comment>
<evidence type="ECO:0000256" key="6">
    <source>
        <dbReference type="SAM" id="Phobius"/>
    </source>
</evidence>
<dbReference type="Gene3D" id="1.20.1260.100">
    <property type="entry name" value="TspO/MBR protein"/>
    <property type="match status" value="1"/>
</dbReference>
<dbReference type="CDD" id="cd15904">
    <property type="entry name" value="TSPO_MBR"/>
    <property type="match status" value="1"/>
</dbReference>
<dbReference type="PIRSF" id="PIRSF005859">
    <property type="entry name" value="PBR"/>
    <property type="match status" value="1"/>
</dbReference>
<accession>A0A1U7PTU5</accession>
<evidence type="ECO:0000256" key="1">
    <source>
        <dbReference type="ARBA" id="ARBA00004141"/>
    </source>
</evidence>
<keyword evidence="4 6" id="KW-1133">Transmembrane helix</keyword>
<evidence type="ECO:0000256" key="4">
    <source>
        <dbReference type="ARBA" id="ARBA00022989"/>
    </source>
</evidence>
<dbReference type="AlphaFoldDB" id="A0A1U7PTU5"/>
<feature type="transmembrane region" description="Helical" evidence="6">
    <location>
        <begin position="111"/>
        <end position="129"/>
    </location>
</feature>
<dbReference type="STRING" id="550447.SAMN05428946_2934"/>
<evidence type="ECO:0000256" key="3">
    <source>
        <dbReference type="ARBA" id="ARBA00022692"/>
    </source>
</evidence>
<dbReference type="Pfam" id="PF03073">
    <property type="entry name" value="TspO_MBR"/>
    <property type="match status" value="1"/>
</dbReference>
<evidence type="ECO:0000256" key="5">
    <source>
        <dbReference type="ARBA" id="ARBA00023136"/>
    </source>
</evidence>
<dbReference type="PANTHER" id="PTHR10057:SF0">
    <property type="entry name" value="TRANSLOCATOR PROTEIN"/>
    <property type="match status" value="1"/>
</dbReference>
<reference evidence="8" key="1">
    <citation type="submission" date="2017-01" db="EMBL/GenBank/DDBJ databases">
        <authorList>
            <person name="Varghese N."/>
            <person name="Submissions S."/>
        </authorList>
    </citation>
    <scope>NUCLEOTIDE SEQUENCE [LARGE SCALE GENOMIC DNA]</scope>
    <source>
        <strain evidence="8">MNA4</strain>
    </source>
</reference>
<keyword evidence="5 6" id="KW-0472">Membrane</keyword>
<dbReference type="OrthoDB" id="9795496at2"/>
<gene>
    <name evidence="7" type="ORF">SAMN05428946_2934</name>
</gene>
<dbReference type="RefSeq" id="WP_076759996.1">
    <property type="nucleotide sequence ID" value="NZ_FTPL01000005.1"/>
</dbReference>
<dbReference type="PANTHER" id="PTHR10057">
    <property type="entry name" value="PERIPHERAL-TYPE BENZODIAZEPINE RECEPTOR"/>
    <property type="match status" value="1"/>
</dbReference>
<keyword evidence="8" id="KW-1185">Reference proteome</keyword>
<dbReference type="EMBL" id="FTPL01000005">
    <property type="protein sequence ID" value="SIT93060.1"/>
    <property type="molecule type" value="Genomic_DNA"/>
</dbReference>
<evidence type="ECO:0000256" key="2">
    <source>
        <dbReference type="ARBA" id="ARBA00007524"/>
    </source>
</evidence>
<sequence>MDLIKVNGKVDGKKLMQAIAVPVIGGTIVGLLTAKSSKDEFKRLEKPGFAPPQAAFPIAWTSLYTVMGVARYRAGQARREEGRAGSFTAYDIQLGLNFLWSFLFFKWRLRGTALVEMTVLLGAIILSMAELRREDKTAGVLMIPYVVWVAYALALNASIWEKNK</sequence>
<feature type="transmembrane region" description="Helical" evidence="6">
    <location>
        <begin position="15"/>
        <end position="34"/>
    </location>
</feature>
<evidence type="ECO:0000313" key="7">
    <source>
        <dbReference type="EMBL" id="SIT93060.1"/>
    </source>
</evidence>
<dbReference type="InterPro" id="IPR004307">
    <property type="entry name" value="TspO_MBR"/>
</dbReference>
<dbReference type="FunFam" id="1.20.1260.100:FF:000001">
    <property type="entry name" value="translocator protein 2"/>
    <property type="match status" value="1"/>
</dbReference>
<evidence type="ECO:0000313" key="8">
    <source>
        <dbReference type="Proteomes" id="UP000187550"/>
    </source>
</evidence>
<proteinExistence type="inferred from homology"/>
<dbReference type="InterPro" id="IPR038330">
    <property type="entry name" value="TspO/MBR-related_sf"/>
</dbReference>
<comment type="similarity">
    <text evidence="2">Belongs to the TspO/BZRP family.</text>
</comment>
<dbReference type="Proteomes" id="UP000187550">
    <property type="component" value="Unassembled WGS sequence"/>
</dbReference>
<keyword evidence="3 6" id="KW-0812">Transmembrane</keyword>
<protein>
    <submittedName>
        <fullName evidence="7">TspO and MBR related proteins</fullName>
    </submittedName>
</protein>
<dbReference type="GO" id="GO:0016020">
    <property type="term" value="C:membrane"/>
    <property type="evidence" value="ECO:0007669"/>
    <property type="project" value="UniProtKB-SubCell"/>
</dbReference>
<dbReference type="GO" id="GO:0033013">
    <property type="term" value="P:tetrapyrrole metabolic process"/>
    <property type="evidence" value="ECO:0007669"/>
    <property type="project" value="UniProtKB-ARBA"/>
</dbReference>
<organism evidence="7 8">
    <name type="scientific">Edaphobacillus lindanitolerans</name>
    <dbReference type="NCBI Taxonomy" id="550447"/>
    <lineage>
        <taxon>Bacteria</taxon>
        <taxon>Bacillati</taxon>
        <taxon>Bacillota</taxon>
        <taxon>Bacilli</taxon>
        <taxon>Bacillales</taxon>
        <taxon>Bacillaceae</taxon>
        <taxon>Edaphobacillus</taxon>
    </lineage>
</organism>
<feature type="transmembrane region" description="Helical" evidence="6">
    <location>
        <begin position="141"/>
        <end position="160"/>
    </location>
</feature>
<name>A0A1U7PTU5_9BACI</name>